<evidence type="ECO:0008006" key="3">
    <source>
        <dbReference type="Google" id="ProtNLM"/>
    </source>
</evidence>
<gene>
    <name evidence="1" type="ORF">D7D52_27410</name>
</gene>
<dbReference type="KEGG" id="nyu:D7D52_27410"/>
<proteinExistence type="predicted"/>
<name>A0A386ZJZ5_9NOCA</name>
<dbReference type="RefSeq" id="WP_120740889.1">
    <property type="nucleotide sequence ID" value="NZ_CP032568.1"/>
</dbReference>
<dbReference type="OrthoDB" id="188274at2"/>
<dbReference type="AlphaFoldDB" id="A0A386ZJZ5"/>
<reference evidence="1 2" key="1">
    <citation type="submission" date="2018-09" db="EMBL/GenBank/DDBJ databases">
        <title>Nocardia yunnanensis sp. nov., an actinomycete isolated from a soil sample.</title>
        <authorList>
            <person name="Zhang J."/>
        </authorList>
    </citation>
    <scope>NUCLEOTIDE SEQUENCE [LARGE SCALE GENOMIC DNA]</scope>
    <source>
        <strain evidence="1 2">CFHS0054</strain>
    </source>
</reference>
<evidence type="ECO:0000313" key="1">
    <source>
        <dbReference type="EMBL" id="AYF76915.1"/>
    </source>
</evidence>
<keyword evidence="2" id="KW-1185">Reference proteome</keyword>
<protein>
    <recommendedName>
        <fullName evidence="3">SWIM-type domain-containing protein</fullName>
    </recommendedName>
</protein>
<accession>A0A386ZJZ5</accession>
<dbReference type="EMBL" id="CP032568">
    <property type="protein sequence ID" value="AYF76915.1"/>
    <property type="molecule type" value="Genomic_DNA"/>
</dbReference>
<sequence>MADNEFGYTAWARDFVRLAEPLRVTKPEPLLPRARSIARNHGVRTELEGTVVRAHIHRGTEASVTHLEFTPLPRPTVEALSAIVPADTLTLSDELHAAVGAAGISVAPILAGTDCSCRARNARCLHMLATCYAVVALIDENPWLALDLQGYRAATPETDSDVPVTVSRWTPIDALDPVTYFG</sequence>
<dbReference type="Proteomes" id="UP000267164">
    <property type="component" value="Chromosome"/>
</dbReference>
<evidence type="ECO:0000313" key="2">
    <source>
        <dbReference type="Proteomes" id="UP000267164"/>
    </source>
</evidence>
<organism evidence="1 2">
    <name type="scientific">Nocardia yunnanensis</name>
    <dbReference type="NCBI Taxonomy" id="2382165"/>
    <lineage>
        <taxon>Bacteria</taxon>
        <taxon>Bacillati</taxon>
        <taxon>Actinomycetota</taxon>
        <taxon>Actinomycetes</taxon>
        <taxon>Mycobacteriales</taxon>
        <taxon>Nocardiaceae</taxon>
        <taxon>Nocardia</taxon>
    </lineage>
</organism>